<dbReference type="RefSeq" id="WP_338617342.1">
    <property type="nucleotide sequence ID" value="NZ_AP028127.1"/>
</dbReference>
<keyword evidence="6" id="KW-1278">Translocase</keyword>
<evidence type="ECO:0000256" key="4">
    <source>
        <dbReference type="ARBA" id="ARBA00022643"/>
    </source>
</evidence>
<gene>
    <name evidence="10" type="ORF">T23_14700</name>
</gene>
<name>A0ABM8IJE9_9FIRM</name>
<evidence type="ECO:0000256" key="7">
    <source>
        <dbReference type="ARBA" id="ARBA00022989"/>
    </source>
</evidence>
<keyword evidence="4" id="KW-0288">FMN</keyword>
<keyword evidence="8 9" id="KW-0472">Membrane</keyword>
<keyword evidence="5 9" id="KW-0812">Transmembrane</keyword>
<feature type="transmembrane region" description="Helical" evidence="9">
    <location>
        <begin position="323"/>
        <end position="339"/>
    </location>
</feature>
<evidence type="ECO:0000313" key="11">
    <source>
        <dbReference type="Proteomes" id="UP001432099"/>
    </source>
</evidence>
<organism evidence="10 11">
    <name type="scientific">Turicibacter faecis</name>
    <dbReference type="NCBI Taxonomy" id="2963365"/>
    <lineage>
        <taxon>Bacteria</taxon>
        <taxon>Bacillati</taxon>
        <taxon>Bacillota</taxon>
        <taxon>Erysipelotrichia</taxon>
        <taxon>Erysipelotrichales</taxon>
        <taxon>Turicibacteraceae</taxon>
        <taxon>Turicibacter</taxon>
    </lineage>
</organism>
<evidence type="ECO:0000256" key="3">
    <source>
        <dbReference type="ARBA" id="ARBA00022630"/>
    </source>
</evidence>
<keyword evidence="7 9" id="KW-1133">Transmembrane helix</keyword>
<evidence type="ECO:0000313" key="10">
    <source>
        <dbReference type="EMBL" id="BEH91368.1"/>
    </source>
</evidence>
<feature type="transmembrane region" description="Helical" evidence="9">
    <location>
        <begin position="240"/>
        <end position="259"/>
    </location>
</feature>
<keyword evidence="11" id="KW-1185">Reference proteome</keyword>
<dbReference type="Pfam" id="PF03116">
    <property type="entry name" value="NQR2_RnfD_RnfE"/>
    <property type="match status" value="1"/>
</dbReference>
<evidence type="ECO:0000256" key="6">
    <source>
        <dbReference type="ARBA" id="ARBA00022967"/>
    </source>
</evidence>
<dbReference type="InterPro" id="IPR004338">
    <property type="entry name" value="NqrB/RnfD"/>
</dbReference>
<feature type="transmembrane region" description="Helical" evidence="9">
    <location>
        <begin position="297"/>
        <end position="317"/>
    </location>
</feature>
<feature type="transmembrane region" description="Helical" evidence="9">
    <location>
        <begin position="149"/>
        <end position="169"/>
    </location>
</feature>
<feature type="transmembrane region" description="Helical" evidence="9">
    <location>
        <begin position="29"/>
        <end position="49"/>
    </location>
</feature>
<feature type="transmembrane region" description="Helical" evidence="9">
    <location>
        <begin position="111"/>
        <end position="137"/>
    </location>
</feature>
<keyword evidence="3" id="KW-0285">Flavoprotein</keyword>
<keyword evidence="2" id="KW-0597">Phosphoprotein</keyword>
<reference evidence="10" key="1">
    <citation type="journal article" date="2024" name="Int. J. Syst. Evol. Microbiol.">
        <title>Turicibacter faecis sp. nov., isolated from faeces of heart failure mouse model.</title>
        <authorList>
            <person name="Imamura Y."/>
            <person name="Motooka D."/>
            <person name="Nakajima Y."/>
            <person name="Ito S."/>
            <person name="Kitakaze M."/>
            <person name="Iida T."/>
            <person name="Nakamura S."/>
        </authorList>
    </citation>
    <scope>NUCLEOTIDE SEQUENCE</scope>
    <source>
        <strain evidence="10">TC023</strain>
    </source>
</reference>
<evidence type="ECO:0000256" key="8">
    <source>
        <dbReference type="ARBA" id="ARBA00023136"/>
    </source>
</evidence>
<sequence length="343" mass="38563">MKRIQEVIKKKAKEYEERRVYVKCQTQHFLMVTVLLILLGIFVEFAYYSTIGQLGQKIAFEIVKVHVVKFGGIVGYAFLIDWLAAFLVGTLPRQLKEGLLFPLHRPTVLNTMLLILMFSLDAPISVFCVAITVVALFSQNTRHGYSYYTFHPVLIAYVAGVIGLMATQYNLGLTDISPSLTAPYRTTVYELHSSLTAFKQHYYSMTNVIFGLFEGGMSYTLIIPLCVSALFLMRRRVIEWRVVVVYFLGYILTGGLMGILIGQPLWLTVLFLLNGSIVLSGIFLLPDAVTFSRIVSFKYIYVVGAAVLSAVGCYFVHFVIAPYLVLLLLQGLVFLVGQMKRLG</sequence>
<evidence type="ECO:0000256" key="1">
    <source>
        <dbReference type="ARBA" id="ARBA00022448"/>
    </source>
</evidence>
<keyword evidence="1" id="KW-0813">Transport</keyword>
<evidence type="ECO:0000256" key="5">
    <source>
        <dbReference type="ARBA" id="ARBA00022692"/>
    </source>
</evidence>
<dbReference type="EMBL" id="AP028127">
    <property type="protein sequence ID" value="BEH91368.1"/>
    <property type="molecule type" value="Genomic_DNA"/>
</dbReference>
<feature type="transmembrane region" description="Helical" evidence="9">
    <location>
        <begin position="265"/>
        <end position="285"/>
    </location>
</feature>
<evidence type="ECO:0000256" key="2">
    <source>
        <dbReference type="ARBA" id="ARBA00022553"/>
    </source>
</evidence>
<accession>A0ABM8IJE9</accession>
<dbReference type="Proteomes" id="UP001432099">
    <property type="component" value="Chromosome"/>
</dbReference>
<proteinExistence type="predicted"/>
<evidence type="ECO:0000256" key="9">
    <source>
        <dbReference type="SAM" id="Phobius"/>
    </source>
</evidence>
<feature type="transmembrane region" description="Helical" evidence="9">
    <location>
        <begin position="208"/>
        <end position="233"/>
    </location>
</feature>
<protein>
    <submittedName>
        <fullName evidence="10">Uncharacterized protein</fullName>
    </submittedName>
</protein>